<comment type="caution">
    <text evidence="2">The sequence shown here is derived from an EMBL/GenBank/DDBJ whole genome shotgun (WGS) entry which is preliminary data.</text>
</comment>
<organism evidence="2 3">
    <name type="scientific">Thalictrum thalictroides</name>
    <name type="common">Rue-anemone</name>
    <name type="synonym">Anemone thalictroides</name>
    <dbReference type="NCBI Taxonomy" id="46969"/>
    <lineage>
        <taxon>Eukaryota</taxon>
        <taxon>Viridiplantae</taxon>
        <taxon>Streptophyta</taxon>
        <taxon>Embryophyta</taxon>
        <taxon>Tracheophyta</taxon>
        <taxon>Spermatophyta</taxon>
        <taxon>Magnoliopsida</taxon>
        <taxon>Ranunculales</taxon>
        <taxon>Ranunculaceae</taxon>
        <taxon>Thalictroideae</taxon>
        <taxon>Thalictrum</taxon>
    </lineage>
</organism>
<keyword evidence="3" id="KW-1185">Reference proteome</keyword>
<evidence type="ECO:0000256" key="1">
    <source>
        <dbReference type="SAM" id="MobiDB-lite"/>
    </source>
</evidence>
<feature type="region of interest" description="Disordered" evidence="1">
    <location>
        <begin position="55"/>
        <end position="101"/>
    </location>
</feature>
<feature type="region of interest" description="Disordered" evidence="1">
    <location>
        <begin position="250"/>
        <end position="271"/>
    </location>
</feature>
<dbReference type="Proteomes" id="UP000554482">
    <property type="component" value="Unassembled WGS sequence"/>
</dbReference>
<dbReference type="AlphaFoldDB" id="A0A7J6X8R7"/>
<dbReference type="EMBL" id="JABWDY010004267">
    <property type="protein sequence ID" value="KAF5205298.1"/>
    <property type="molecule type" value="Genomic_DNA"/>
</dbReference>
<name>A0A7J6X8R7_THATH</name>
<accession>A0A7J6X8R7</accession>
<feature type="non-terminal residue" evidence="2">
    <location>
        <position position="1"/>
    </location>
</feature>
<proteinExistence type="predicted"/>
<reference evidence="2 3" key="1">
    <citation type="submission" date="2020-06" db="EMBL/GenBank/DDBJ databases">
        <title>Transcriptomic and genomic resources for Thalictrum thalictroides and T. hernandezii: Facilitating candidate gene discovery in an emerging model plant lineage.</title>
        <authorList>
            <person name="Arias T."/>
            <person name="Riano-Pachon D.M."/>
            <person name="Di Stilio V.S."/>
        </authorList>
    </citation>
    <scope>NUCLEOTIDE SEQUENCE [LARGE SCALE GENOMIC DNA]</scope>
    <source>
        <strain evidence="3">cv. WT478/WT964</strain>
        <tissue evidence="2">Leaves</tissue>
    </source>
</reference>
<protein>
    <submittedName>
        <fullName evidence="2">Uncharacterized protein</fullName>
    </submittedName>
</protein>
<feature type="compositionally biased region" description="Low complexity" evidence="1">
    <location>
        <begin position="82"/>
        <end position="95"/>
    </location>
</feature>
<sequence length="271" mass="29691">MSSYTYQTTIYNTTIVSEVLPVGVIPRTAEGYRDRVNVLIHLPLVEGTMVNSLSKAITTTPPPPTIDEGPAQPQVVRRRGRPPGSSNKPPKSPLSTKGKAPMVQECCEMGGKKRKVMETDDTIPYNPQPPTLNHDSYTTTSTTLHTEGTSTFSLNFIQQLLRHPQSATLLPNDGIIHPDILNLLNNQQEPPKSPTSIFHGPYSAASDDEYIDNEDQDNNSGMVFTDLSGRLVTVDSSGGIERRTDMYIELGSMNPPKSPLLYSPSTDSHSK</sequence>
<gene>
    <name evidence="2" type="ORF">FRX31_005115</name>
</gene>
<evidence type="ECO:0000313" key="3">
    <source>
        <dbReference type="Proteomes" id="UP000554482"/>
    </source>
</evidence>
<evidence type="ECO:0000313" key="2">
    <source>
        <dbReference type="EMBL" id="KAF5205298.1"/>
    </source>
</evidence>